<evidence type="ECO:0000313" key="8">
    <source>
        <dbReference type="Proteomes" id="UP000254569"/>
    </source>
</evidence>
<dbReference type="OrthoDB" id="9810303at2"/>
<dbReference type="GO" id="GO:0004582">
    <property type="term" value="F:dolichyl-phosphate beta-D-mannosyltransferase activity"/>
    <property type="evidence" value="ECO:0007669"/>
    <property type="project" value="UniProtKB-EC"/>
</dbReference>
<dbReference type="InterPro" id="IPR001173">
    <property type="entry name" value="Glyco_trans_2-like"/>
</dbReference>
<dbReference type="EC" id="2.4.1.83" evidence="2"/>
<dbReference type="RefSeq" id="WP_064065494.1">
    <property type="nucleotide sequence ID" value="NZ_CP101467.1"/>
</dbReference>
<sequence length="258" mass="28166">MAAATPAGNDSAPSARTLVIIPTYNERENLGRIITRLHAALPHTHVLVVDDGSPDGTGDLADDLAAADERIAVLHRTEKNGLGAAYIAGFRWGLEHDYTVLVEMDADGSHAPEQLHLLLEQVDAGADLVLGSRYVPGGTVVNWPWHREVLSRGGNIYSRLALGVSIQDITGGYRAYRREVLEKLDLDAIASHGYCFQVDLAWRTLQAGFTVAEVPITFTEREIGESKMNGNIVQEALVRVTVWGLRSRLARLRALLGR</sequence>
<evidence type="ECO:0000256" key="2">
    <source>
        <dbReference type="ARBA" id="ARBA00012704"/>
    </source>
</evidence>
<keyword evidence="3 7" id="KW-0328">Glycosyltransferase</keyword>
<dbReference type="AlphaFoldDB" id="A0A379LXS9"/>
<dbReference type="Pfam" id="PF00535">
    <property type="entry name" value="Glycos_transf_2"/>
    <property type="match status" value="1"/>
</dbReference>
<evidence type="ECO:0000256" key="1">
    <source>
        <dbReference type="ARBA" id="ARBA00006739"/>
    </source>
</evidence>
<dbReference type="FunFam" id="3.90.550.10:FF:000122">
    <property type="entry name" value="Dolichol-phosphate mannosyltransferase subunit 1"/>
    <property type="match status" value="1"/>
</dbReference>
<dbReference type="GO" id="GO:0016020">
    <property type="term" value="C:membrane"/>
    <property type="evidence" value="ECO:0007669"/>
    <property type="project" value="GOC"/>
</dbReference>
<accession>A0A379LXS9</accession>
<keyword evidence="8" id="KW-1185">Reference proteome</keyword>
<keyword evidence="4 7" id="KW-0808">Transferase</keyword>
<comment type="similarity">
    <text evidence="1">Belongs to the glycosyltransferase 2 family.</text>
</comment>
<gene>
    <name evidence="7" type="primary">arnC</name>
    <name evidence="7" type="ORF">NCTC13296_00981</name>
</gene>
<dbReference type="Proteomes" id="UP000254569">
    <property type="component" value="Unassembled WGS sequence"/>
</dbReference>
<feature type="domain" description="Glycosyltransferase 2-like" evidence="6">
    <location>
        <begin position="19"/>
        <end position="184"/>
    </location>
</feature>
<dbReference type="InterPro" id="IPR029044">
    <property type="entry name" value="Nucleotide-diphossugar_trans"/>
</dbReference>
<evidence type="ECO:0000256" key="3">
    <source>
        <dbReference type="ARBA" id="ARBA00022676"/>
    </source>
</evidence>
<evidence type="ECO:0000256" key="4">
    <source>
        <dbReference type="ARBA" id="ARBA00022679"/>
    </source>
</evidence>
<protein>
    <recommendedName>
        <fullName evidence="2">dolichyl-phosphate beta-D-mannosyltransferase</fullName>
        <ecNumber evidence="2">2.4.1.83</ecNumber>
    </recommendedName>
</protein>
<dbReference type="PANTHER" id="PTHR43398">
    <property type="entry name" value="DOLICHOL-PHOSPHATE MANNOSYLTRANSFERASE SUBUNIT 1"/>
    <property type="match status" value="1"/>
</dbReference>
<evidence type="ECO:0000313" key="7">
    <source>
        <dbReference type="EMBL" id="SUE14148.1"/>
    </source>
</evidence>
<dbReference type="GO" id="GO:0009247">
    <property type="term" value="P:glycolipid biosynthetic process"/>
    <property type="evidence" value="ECO:0007669"/>
    <property type="project" value="TreeGrafter"/>
</dbReference>
<dbReference type="EMBL" id="UGVI01000001">
    <property type="protein sequence ID" value="SUE14148.1"/>
    <property type="molecule type" value="Genomic_DNA"/>
</dbReference>
<evidence type="ECO:0000256" key="5">
    <source>
        <dbReference type="ARBA" id="ARBA00050499"/>
    </source>
</evidence>
<organism evidence="7 8">
    <name type="scientific">Rhodococcus gordoniae</name>
    <dbReference type="NCBI Taxonomy" id="223392"/>
    <lineage>
        <taxon>Bacteria</taxon>
        <taxon>Bacillati</taxon>
        <taxon>Actinomycetota</taxon>
        <taxon>Actinomycetes</taxon>
        <taxon>Mycobacteriales</taxon>
        <taxon>Nocardiaceae</taxon>
        <taxon>Rhodococcus</taxon>
    </lineage>
</organism>
<dbReference type="SUPFAM" id="SSF53448">
    <property type="entry name" value="Nucleotide-diphospho-sugar transferases"/>
    <property type="match status" value="1"/>
</dbReference>
<reference evidence="7 8" key="1">
    <citation type="submission" date="2018-06" db="EMBL/GenBank/DDBJ databases">
        <authorList>
            <consortium name="Pathogen Informatics"/>
            <person name="Doyle S."/>
        </authorList>
    </citation>
    <scope>NUCLEOTIDE SEQUENCE [LARGE SCALE GENOMIC DNA]</scope>
    <source>
        <strain evidence="7 8">NCTC13296</strain>
    </source>
</reference>
<comment type="catalytic activity">
    <reaction evidence="5">
        <text>a di-trans,poly-cis-dolichyl phosphate + GDP-alpha-D-mannose = a di-trans,poly-cis-dolichyl beta-D-mannosyl phosphate + GDP</text>
        <dbReference type="Rhea" id="RHEA:21184"/>
        <dbReference type="Rhea" id="RHEA-COMP:19498"/>
        <dbReference type="Rhea" id="RHEA-COMP:19501"/>
        <dbReference type="ChEBI" id="CHEBI:57527"/>
        <dbReference type="ChEBI" id="CHEBI:57683"/>
        <dbReference type="ChEBI" id="CHEBI:58189"/>
        <dbReference type="ChEBI" id="CHEBI:58211"/>
        <dbReference type="EC" id="2.4.1.83"/>
    </reaction>
</comment>
<proteinExistence type="inferred from homology"/>
<name>A0A379LXS9_9NOCA</name>
<dbReference type="Gene3D" id="3.90.550.10">
    <property type="entry name" value="Spore Coat Polysaccharide Biosynthesis Protein SpsA, Chain A"/>
    <property type="match status" value="1"/>
</dbReference>
<dbReference type="PANTHER" id="PTHR43398:SF1">
    <property type="entry name" value="DOLICHOL-PHOSPHATE MANNOSYLTRANSFERASE SUBUNIT 1"/>
    <property type="match status" value="1"/>
</dbReference>
<evidence type="ECO:0000259" key="6">
    <source>
        <dbReference type="Pfam" id="PF00535"/>
    </source>
</evidence>
<dbReference type="InterPro" id="IPR039528">
    <property type="entry name" value="DPM1-like"/>
</dbReference>
<dbReference type="CDD" id="cd06442">
    <property type="entry name" value="DPM1_like"/>
    <property type="match status" value="1"/>
</dbReference>